<reference evidence="3" key="1">
    <citation type="submission" date="2025-08" db="UniProtKB">
        <authorList>
            <consortium name="RefSeq"/>
        </authorList>
    </citation>
    <scope>IDENTIFICATION</scope>
    <source>
        <tissue evidence="3">Blood</tissue>
    </source>
</reference>
<protein>
    <submittedName>
        <fullName evidence="3">Translation initiation factor IF-2-like</fullName>
    </submittedName>
</protein>
<dbReference type="AlphaFoldDB" id="A0A6J2C645"/>
<dbReference type="KEGG" id="zca:113916237"/>
<dbReference type="Proteomes" id="UP000515165">
    <property type="component" value="Chromosome 1"/>
</dbReference>
<feature type="region of interest" description="Disordered" evidence="1">
    <location>
        <begin position="1"/>
        <end position="161"/>
    </location>
</feature>
<sequence length="161" mass="16960">MGADEESRGPGSPASWEGRWQHEPAVAHPTPGSASADGAENMHFSGMEKQLLGSFRQRFLRSTWGTRGKESQPGASDGTPETSAPGTADPEIPTKCPACQTADVSPGFRSVQRAPQSRRRLQDPPRAPQISREPPATPGQEPGAPPHIQPCGQLPAPGIAV</sequence>
<evidence type="ECO:0000313" key="3">
    <source>
        <dbReference type="RefSeq" id="XP_027438042.1"/>
    </source>
</evidence>
<accession>A0A6J2C645</accession>
<organism evidence="2 3">
    <name type="scientific">Zalophus californianus</name>
    <name type="common">California sealion</name>
    <dbReference type="NCBI Taxonomy" id="9704"/>
    <lineage>
        <taxon>Eukaryota</taxon>
        <taxon>Metazoa</taxon>
        <taxon>Chordata</taxon>
        <taxon>Craniata</taxon>
        <taxon>Vertebrata</taxon>
        <taxon>Euteleostomi</taxon>
        <taxon>Mammalia</taxon>
        <taxon>Eutheria</taxon>
        <taxon>Laurasiatheria</taxon>
        <taxon>Carnivora</taxon>
        <taxon>Caniformia</taxon>
        <taxon>Pinnipedia</taxon>
        <taxon>Otariidae</taxon>
        <taxon>Zalophus</taxon>
    </lineage>
</organism>
<dbReference type="GeneID" id="113916237"/>
<name>A0A6J2C645_ZALCA</name>
<keyword evidence="2" id="KW-1185">Reference proteome</keyword>
<proteinExistence type="predicted"/>
<evidence type="ECO:0000256" key="1">
    <source>
        <dbReference type="SAM" id="MobiDB-lite"/>
    </source>
</evidence>
<evidence type="ECO:0000313" key="2">
    <source>
        <dbReference type="Proteomes" id="UP000515165"/>
    </source>
</evidence>
<dbReference type="RefSeq" id="XP_027438042.1">
    <property type="nucleotide sequence ID" value="XM_027582241.2"/>
</dbReference>
<gene>
    <name evidence="3" type="primary">LOC113916237</name>
</gene>